<dbReference type="CDD" id="cd07010">
    <property type="entry name" value="cupin_PMI_type_I_N_bac"/>
    <property type="match status" value="1"/>
</dbReference>
<dbReference type="InterPro" id="IPR049071">
    <property type="entry name" value="MPI_cupin_dom"/>
</dbReference>
<dbReference type="InterPro" id="IPR051804">
    <property type="entry name" value="Carb_Metab_Reg_Kinase/Isom"/>
</dbReference>
<name>A0ABW2ZEM5_9SPHI</name>
<evidence type="ECO:0000256" key="4">
    <source>
        <dbReference type="ARBA" id="ARBA00030762"/>
    </source>
</evidence>
<keyword evidence="8" id="KW-1185">Reference proteome</keyword>
<dbReference type="PIRSF" id="PIRSF036894">
    <property type="entry name" value="PMI_Firm_short"/>
    <property type="match status" value="1"/>
</dbReference>
<sequence length="322" mass="35973">MEDITYYPLRFPPIYQYRLWGGRKLEHLLTEKLPDGPIGEAWLLSDRDEHASVVADGTLKGKTLLQLLRQDEKGIMGKFADRFDRFPLLLKFLDCNDVLSVQVHPSDEQKQYIPKGEHGKTEGWVVLETQDDSLIYAGLTVGTTPQSLKKSLDKHNVAEHLHSFKPKNGDSIFIKAGTIHTLKGVVVFEVQENSDITFRLSDWNRTDKKTGKPRPLQVEQALACIDYDQINIGPVEPSPSQPPVVLSSDYFTVWKHSEKEAFTVGGADEPRVLVCVSGNGQIESNENCQIKKGNVFLLPAQMGACQIIPNGLIEILEVGIPS</sequence>
<reference evidence="8" key="1">
    <citation type="journal article" date="2019" name="Int. J. Syst. Evol. Microbiol.">
        <title>The Global Catalogue of Microorganisms (GCM) 10K type strain sequencing project: providing services to taxonomists for standard genome sequencing and annotation.</title>
        <authorList>
            <consortium name="The Broad Institute Genomics Platform"/>
            <consortium name="The Broad Institute Genome Sequencing Center for Infectious Disease"/>
            <person name="Wu L."/>
            <person name="Ma J."/>
        </authorList>
    </citation>
    <scope>NUCLEOTIDE SEQUENCE [LARGE SCALE GENOMIC DNA]</scope>
    <source>
        <strain evidence="8">CCUG 60742</strain>
    </source>
</reference>
<dbReference type="PANTHER" id="PTHR42742">
    <property type="entry name" value="TRANSCRIPTIONAL REPRESSOR MPRA"/>
    <property type="match status" value="1"/>
</dbReference>
<evidence type="ECO:0000256" key="3">
    <source>
        <dbReference type="ARBA" id="ARBA00029741"/>
    </source>
</evidence>
<evidence type="ECO:0000259" key="5">
    <source>
        <dbReference type="Pfam" id="PF20511"/>
    </source>
</evidence>
<accession>A0ABW2ZEM5</accession>
<evidence type="ECO:0000313" key="8">
    <source>
        <dbReference type="Proteomes" id="UP001597073"/>
    </source>
</evidence>
<dbReference type="InterPro" id="IPR046457">
    <property type="entry name" value="PMI_typeI_cat"/>
</dbReference>
<dbReference type="Proteomes" id="UP001597073">
    <property type="component" value="Unassembled WGS sequence"/>
</dbReference>
<feature type="domain" description="Phosphomannose isomerase type I catalytic" evidence="5">
    <location>
        <begin position="13"/>
        <end position="111"/>
    </location>
</feature>
<keyword evidence="2" id="KW-0862">Zinc</keyword>
<keyword evidence="7" id="KW-0413">Isomerase</keyword>
<feature type="domain" description="Mannose-6-phosphate isomerase cupin" evidence="6">
    <location>
        <begin position="248"/>
        <end position="307"/>
    </location>
</feature>
<dbReference type="RefSeq" id="WP_377140407.1">
    <property type="nucleotide sequence ID" value="NZ_JBHTIA010000003.1"/>
</dbReference>
<organism evidence="7 8">
    <name type="scientific">Mucilaginibacter lutimaris</name>
    <dbReference type="NCBI Taxonomy" id="931629"/>
    <lineage>
        <taxon>Bacteria</taxon>
        <taxon>Pseudomonadati</taxon>
        <taxon>Bacteroidota</taxon>
        <taxon>Sphingobacteriia</taxon>
        <taxon>Sphingobacteriales</taxon>
        <taxon>Sphingobacteriaceae</taxon>
        <taxon>Mucilaginibacter</taxon>
    </lineage>
</organism>
<dbReference type="InterPro" id="IPR014628">
    <property type="entry name" value="Man6P_isomerase_Firm_short"/>
</dbReference>
<dbReference type="SUPFAM" id="SSF51182">
    <property type="entry name" value="RmlC-like cupins"/>
    <property type="match status" value="1"/>
</dbReference>
<dbReference type="InterPro" id="IPR011051">
    <property type="entry name" value="RmlC_Cupin_sf"/>
</dbReference>
<evidence type="ECO:0000259" key="6">
    <source>
        <dbReference type="Pfam" id="PF21621"/>
    </source>
</evidence>
<keyword evidence="1" id="KW-0479">Metal-binding</keyword>
<dbReference type="Pfam" id="PF21621">
    <property type="entry name" value="MPI_cupin_dom"/>
    <property type="match status" value="1"/>
</dbReference>
<dbReference type="Gene3D" id="2.60.120.10">
    <property type="entry name" value="Jelly Rolls"/>
    <property type="match status" value="2"/>
</dbReference>
<protein>
    <recommendedName>
        <fullName evidence="3">Phosphohexomutase</fullName>
    </recommendedName>
    <alternativeName>
        <fullName evidence="4">Phosphomannose isomerase</fullName>
    </alternativeName>
</protein>
<dbReference type="PANTHER" id="PTHR42742:SF3">
    <property type="entry name" value="FRUCTOKINASE"/>
    <property type="match status" value="1"/>
</dbReference>
<dbReference type="InterPro" id="IPR014710">
    <property type="entry name" value="RmlC-like_jellyroll"/>
</dbReference>
<proteinExistence type="predicted"/>
<dbReference type="Pfam" id="PF20511">
    <property type="entry name" value="PMI_typeI_cat"/>
    <property type="match status" value="1"/>
</dbReference>
<evidence type="ECO:0000256" key="2">
    <source>
        <dbReference type="ARBA" id="ARBA00022833"/>
    </source>
</evidence>
<gene>
    <name evidence="7" type="ORF">ACFQZI_07220</name>
</gene>
<evidence type="ECO:0000313" key="7">
    <source>
        <dbReference type="EMBL" id="MFD0764639.1"/>
    </source>
</evidence>
<evidence type="ECO:0000256" key="1">
    <source>
        <dbReference type="ARBA" id="ARBA00022723"/>
    </source>
</evidence>
<comment type="caution">
    <text evidence="7">The sequence shown here is derived from an EMBL/GenBank/DDBJ whole genome shotgun (WGS) entry which is preliminary data.</text>
</comment>
<dbReference type="EMBL" id="JBHTIA010000003">
    <property type="protein sequence ID" value="MFD0764639.1"/>
    <property type="molecule type" value="Genomic_DNA"/>
</dbReference>
<dbReference type="GO" id="GO:0016853">
    <property type="term" value="F:isomerase activity"/>
    <property type="evidence" value="ECO:0007669"/>
    <property type="project" value="UniProtKB-KW"/>
</dbReference>